<dbReference type="Pfam" id="PF02653">
    <property type="entry name" value="BPD_transp_2"/>
    <property type="match status" value="1"/>
</dbReference>
<keyword evidence="8" id="KW-1185">Reference proteome</keyword>
<dbReference type="InterPro" id="IPR001851">
    <property type="entry name" value="ABC_transp_permease"/>
</dbReference>
<evidence type="ECO:0000256" key="1">
    <source>
        <dbReference type="ARBA" id="ARBA00004651"/>
    </source>
</evidence>
<feature type="transmembrane region" description="Helical" evidence="6">
    <location>
        <begin position="25"/>
        <end position="45"/>
    </location>
</feature>
<evidence type="ECO:0000256" key="3">
    <source>
        <dbReference type="ARBA" id="ARBA00022692"/>
    </source>
</evidence>
<sequence>MTNNKQSSKWSELRAYLSYERQQNLFVPLLAIILSLIVGSLIILGQGKNPLQVYMNLLQGSGILPKSTYAAYKNIFSDFSSFLNAWTPMLFASLAVAVAMKAGLFNIGVAGQMLTSAFVATIVIGYSSLPAVIAKPAVVIIGIITGMLLGALIGYFKYRFNINEVVSTIMVNYIAQFVISFFINTYYVNPVSRQSILINNQARLTLMQMKIAGIKVDIPLGIILALVAAVALRFILKRTVFGYELAAVGLSRPAAAYAGIHVGSTIVSAMALSGALAGLAGVTYYLGYFASIQPRTLVSTGFDCIAVSLLAESNPLAIIAFSFLITILSKGSTYMNSASGLESEISAVITGIILLFSAGSVYIHYCLDKWRKNRKDKCKVNNNGTNHN</sequence>
<evidence type="ECO:0000256" key="2">
    <source>
        <dbReference type="ARBA" id="ARBA00022475"/>
    </source>
</evidence>
<dbReference type="EMBL" id="CP118868">
    <property type="protein sequence ID" value="WEG36173.1"/>
    <property type="molecule type" value="Genomic_DNA"/>
</dbReference>
<keyword evidence="2" id="KW-1003">Cell membrane</keyword>
<evidence type="ECO:0000313" key="8">
    <source>
        <dbReference type="Proteomes" id="UP001220478"/>
    </source>
</evidence>
<keyword evidence="4 6" id="KW-1133">Transmembrane helix</keyword>
<feature type="transmembrane region" description="Helical" evidence="6">
    <location>
        <begin position="216"/>
        <end position="236"/>
    </location>
</feature>
<gene>
    <name evidence="7" type="ORF">PYS61_03115</name>
</gene>
<dbReference type="PANTHER" id="PTHR47089">
    <property type="entry name" value="ABC TRANSPORTER, PERMEASE PROTEIN"/>
    <property type="match status" value="1"/>
</dbReference>
<feature type="transmembrane region" description="Helical" evidence="6">
    <location>
        <begin position="256"/>
        <end position="289"/>
    </location>
</feature>
<keyword evidence="3 6" id="KW-0812">Transmembrane</keyword>
<evidence type="ECO:0000256" key="6">
    <source>
        <dbReference type="SAM" id="Phobius"/>
    </source>
</evidence>
<feature type="transmembrane region" description="Helical" evidence="6">
    <location>
        <begin position="301"/>
        <end position="325"/>
    </location>
</feature>
<organism evidence="7 8">
    <name type="scientific">Amygdalobacter indicium</name>
    <dbReference type="NCBI Taxonomy" id="3029272"/>
    <lineage>
        <taxon>Bacteria</taxon>
        <taxon>Bacillati</taxon>
        <taxon>Bacillota</taxon>
        <taxon>Clostridia</taxon>
        <taxon>Eubacteriales</taxon>
        <taxon>Oscillospiraceae</taxon>
        <taxon>Amygdalobacter</taxon>
    </lineage>
</organism>
<feature type="transmembrane region" description="Helical" evidence="6">
    <location>
        <begin position="345"/>
        <end position="367"/>
    </location>
</feature>
<dbReference type="PANTHER" id="PTHR47089:SF1">
    <property type="entry name" value="GUANOSINE ABC TRANSPORTER PERMEASE PROTEIN NUPP"/>
    <property type="match status" value="1"/>
</dbReference>
<feature type="transmembrane region" description="Helical" evidence="6">
    <location>
        <begin position="82"/>
        <end position="99"/>
    </location>
</feature>
<evidence type="ECO:0000256" key="4">
    <source>
        <dbReference type="ARBA" id="ARBA00022989"/>
    </source>
</evidence>
<dbReference type="Proteomes" id="UP001220478">
    <property type="component" value="Chromosome"/>
</dbReference>
<evidence type="ECO:0000313" key="7">
    <source>
        <dbReference type="EMBL" id="WEG36173.1"/>
    </source>
</evidence>
<comment type="subcellular location">
    <subcellularLocation>
        <location evidence="1">Cell membrane</location>
        <topology evidence="1">Multi-pass membrane protein</topology>
    </subcellularLocation>
</comment>
<name>A0ABY8C641_9FIRM</name>
<protein>
    <submittedName>
        <fullName evidence="7">ABC transporter permease</fullName>
    </submittedName>
</protein>
<accession>A0ABY8C641</accession>
<feature type="transmembrane region" description="Helical" evidence="6">
    <location>
        <begin position="138"/>
        <end position="158"/>
    </location>
</feature>
<reference evidence="7 8" key="1">
    <citation type="submission" date="2023-02" db="EMBL/GenBank/DDBJ databases">
        <title>Novel Oscillospiraceae bacterial genomes.</title>
        <authorList>
            <person name="Srinivasan S."/>
            <person name="Austin M.N."/>
            <person name="Fiedler T.L."/>
            <person name="Strenk S.M."/>
            <person name="Agnew K.J."/>
            <person name="Nagana Gowda G.A."/>
            <person name="Raftery D."/>
            <person name="Beamer M.A."/>
            <person name="Achilles S.L."/>
            <person name="Wiesenfeld H.C."/>
            <person name="Fredricks D.N."/>
            <person name="Hillier S.L."/>
        </authorList>
    </citation>
    <scope>NUCLEOTIDE SEQUENCE [LARGE SCALE GENOMIC DNA]</scope>
    <source>
        <strain evidence="7 8">CHIC02 1186E3-8</strain>
    </source>
</reference>
<proteinExistence type="predicted"/>
<feature type="transmembrane region" description="Helical" evidence="6">
    <location>
        <begin position="105"/>
        <end position="126"/>
    </location>
</feature>
<dbReference type="RefSeq" id="WP_315572202.1">
    <property type="nucleotide sequence ID" value="NZ_CP118868.1"/>
</dbReference>
<evidence type="ECO:0000256" key="5">
    <source>
        <dbReference type="ARBA" id="ARBA00023136"/>
    </source>
</evidence>
<feature type="transmembrane region" description="Helical" evidence="6">
    <location>
        <begin position="170"/>
        <end position="188"/>
    </location>
</feature>
<keyword evidence="5 6" id="KW-0472">Membrane</keyword>
<dbReference type="CDD" id="cd06580">
    <property type="entry name" value="TM_PBP1_transp_TpRbsC_like"/>
    <property type="match status" value="1"/>
</dbReference>